<keyword evidence="3" id="KW-0804">Transcription</keyword>
<evidence type="ECO:0000256" key="4">
    <source>
        <dbReference type="PROSITE-ProRule" id="PRU00335"/>
    </source>
</evidence>
<evidence type="ECO:0000256" key="1">
    <source>
        <dbReference type="ARBA" id="ARBA00023015"/>
    </source>
</evidence>
<comment type="caution">
    <text evidence="7">The sequence shown here is derived from an EMBL/GenBank/DDBJ whole genome shotgun (WGS) entry which is preliminary data.</text>
</comment>
<dbReference type="PRINTS" id="PR00455">
    <property type="entry name" value="HTHTETR"/>
</dbReference>
<dbReference type="RefSeq" id="WP_189544472.1">
    <property type="nucleotide sequence ID" value="NZ_BMTF01000009.1"/>
</dbReference>
<evidence type="ECO:0000256" key="5">
    <source>
        <dbReference type="SAM" id="MobiDB-lite"/>
    </source>
</evidence>
<protein>
    <submittedName>
        <fullName evidence="7">TetR family transcriptional regulator</fullName>
    </submittedName>
</protein>
<evidence type="ECO:0000259" key="6">
    <source>
        <dbReference type="PROSITE" id="PS50977"/>
    </source>
</evidence>
<dbReference type="SUPFAM" id="SSF46689">
    <property type="entry name" value="Homeodomain-like"/>
    <property type="match status" value="1"/>
</dbReference>
<proteinExistence type="predicted"/>
<gene>
    <name evidence="7" type="ORF">GCM10015535_33040</name>
</gene>
<keyword evidence="1" id="KW-0805">Transcription regulation</keyword>
<reference evidence="8" key="1">
    <citation type="journal article" date="2019" name="Int. J. Syst. Evol. Microbiol.">
        <title>The Global Catalogue of Microorganisms (GCM) 10K type strain sequencing project: providing services to taxonomists for standard genome sequencing and annotation.</title>
        <authorList>
            <consortium name="The Broad Institute Genomics Platform"/>
            <consortium name="The Broad Institute Genome Sequencing Center for Infectious Disease"/>
            <person name="Wu L."/>
            <person name="Ma J."/>
        </authorList>
    </citation>
    <scope>NUCLEOTIDE SEQUENCE [LARGE SCALE GENOMIC DNA]</scope>
    <source>
        <strain evidence="8">JCM 4376</strain>
    </source>
</reference>
<dbReference type="Proteomes" id="UP000660675">
    <property type="component" value="Unassembled WGS sequence"/>
</dbReference>
<evidence type="ECO:0000313" key="8">
    <source>
        <dbReference type="Proteomes" id="UP000660675"/>
    </source>
</evidence>
<dbReference type="InterPro" id="IPR009057">
    <property type="entry name" value="Homeodomain-like_sf"/>
</dbReference>
<sequence length="235" mass="25896">MQDRARATRRSLLEAAAHLFVEQGYARTSINEIGDLSGRTSGAVYFHYSSKEKLALAVVREQFAAWPSLADRYATPGIPPLEKLVALSFDIAKALRDDVMTRAGARLWAERRTIDVAIPTPFAIWAAAVTRLLAEARAEGELADEVQPSGTATTLVCAFFGLYDLTEEMADREELSDRLHQWWLLVLKALQARPEPAALVARALAHHQPAPTGNRSRRPGSSGYREGRAMTRSSP</sequence>
<evidence type="ECO:0000256" key="3">
    <source>
        <dbReference type="ARBA" id="ARBA00023163"/>
    </source>
</evidence>
<dbReference type="PROSITE" id="PS50977">
    <property type="entry name" value="HTH_TETR_2"/>
    <property type="match status" value="1"/>
</dbReference>
<dbReference type="InterPro" id="IPR054126">
    <property type="entry name" value="CprB_TetR_C"/>
</dbReference>
<dbReference type="InterPro" id="IPR047923">
    <property type="entry name" value="ArpA-like"/>
</dbReference>
<dbReference type="PANTHER" id="PTHR47506:SF6">
    <property type="entry name" value="HTH-TYPE TRANSCRIPTIONAL REPRESSOR NEMR"/>
    <property type="match status" value="1"/>
</dbReference>
<feature type="region of interest" description="Disordered" evidence="5">
    <location>
        <begin position="206"/>
        <end position="235"/>
    </location>
</feature>
<feature type="domain" description="HTH tetR-type" evidence="6">
    <location>
        <begin position="6"/>
        <end position="66"/>
    </location>
</feature>
<feature type="DNA-binding region" description="H-T-H motif" evidence="4">
    <location>
        <begin position="29"/>
        <end position="48"/>
    </location>
</feature>
<accession>A0ABQ2W2M8</accession>
<keyword evidence="2 4" id="KW-0238">DNA-binding</keyword>
<keyword evidence="8" id="KW-1185">Reference proteome</keyword>
<name>A0ABQ2W2M8_9ACTN</name>
<dbReference type="Gene3D" id="1.10.357.10">
    <property type="entry name" value="Tetracycline Repressor, domain 2"/>
    <property type="match status" value="1"/>
</dbReference>
<evidence type="ECO:0000313" key="7">
    <source>
        <dbReference type="EMBL" id="GGV85809.1"/>
    </source>
</evidence>
<dbReference type="NCBIfam" id="NF041196">
    <property type="entry name" value="ScbR_bind_reg"/>
    <property type="match status" value="1"/>
</dbReference>
<organism evidence="7 8">
    <name type="scientific">Streptomyces gelaticus</name>
    <dbReference type="NCBI Taxonomy" id="285446"/>
    <lineage>
        <taxon>Bacteria</taxon>
        <taxon>Bacillati</taxon>
        <taxon>Actinomycetota</taxon>
        <taxon>Actinomycetes</taxon>
        <taxon>Kitasatosporales</taxon>
        <taxon>Streptomycetaceae</taxon>
        <taxon>Streptomyces</taxon>
    </lineage>
</organism>
<dbReference type="EMBL" id="BMTF01000009">
    <property type="protein sequence ID" value="GGV85809.1"/>
    <property type="molecule type" value="Genomic_DNA"/>
</dbReference>
<dbReference type="Pfam" id="PF00440">
    <property type="entry name" value="TetR_N"/>
    <property type="match status" value="1"/>
</dbReference>
<dbReference type="PANTHER" id="PTHR47506">
    <property type="entry name" value="TRANSCRIPTIONAL REGULATORY PROTEIN"/>
    <property type="match status" value="1"/>
</dbReference>
<dbReference type="Pfam" id="PF21935">
    <property type="entry name" value="TetR_C_45"/>
    <property type="match status" value="1"/>
</dbReference>
<evidence type="ECO:0000256" key="2">
    <source>
        <dbReference type="ARBA" id="ARBA00023125"/>
    </source>
</evidence>
<dbReference type="InterPro" id="IPR036271">
    <property type="entry name" value="Tet_transcr_reg_TetR-rel_C_sf"/>
</dbReference>
<dbReference type="InterPro" id="IPR001647">
    <property type="entry name" value="HTH_TetR"/>
</dbReference>
<dbReference type="SUPFAM" id="SSF48498">
    <property type="entry name" value="Tetracyclin repressor-like, C-terminal domain"/>
    <property type="match status" value="1"/>
</dbReference>